<organism evidence="3 4">
    <name type="scientific">Streptomyces caviscabies</name>
    <dbReference type="NCBI Taxonomy" id="90079"/>
    <lineage>
        <taxon>Bacteria</taxon>
        <taxon>Bacillati</taxon>
        <taxon>Actinomycetota</taxon>
        <taxon>Actinomycetes</taxon>
        <taxon>Kitasatosporales</taxon>
        <taxon>Streptomycetaceae</taxon>
        <taxon>Streptomyces</taxon>
    </lineage>
</organism>
<sequence>MPPGRPRVVPEAPSRPQGGGRRRHGDREVPAAIVFVATSGCTRQQLPPASFRPVRSDRPPAVAEWSKAGVWASLHRLVLDEPGARGELDWSRCAIDSVNIGSRVLATAGASNGAGTRSDVAHTVRADKRTHCSPGHSIPKCTRRSIRTSVT</sequence>
<dbReference type="EMBL" id="JBHTCK010000004">
    <property type="protein sequence ID" value="MFC7351998.1"/>
    <property type="molecule type" value="Genomic_DNA"/>
</dbReference>
<dbReference type="InterPro" id="IPR025161">
    <property type="entry name" value="IS402-like_dom"/>
</dbReference>
<gene>
    <name evidence="3" type="ORF">ACFQW9_15255</name>
</gene>
<accession>A0ABW2MDQ2</accession>
<feature type="domain" description="Insertion element IS402-like" evidence="2">
    <location>
        <begin position="9"/>
        <end position="75"/>
    </location>
</feature>
<comment type="caution">
    <text evidence="3">The sequence shown here is derived from an EMBL/GenBank/DDBJ whole genome shotgun (WGS) entry which is preliminary data.</text>
</comment>
<reference evidence="4" key="1">
    <citation type="journal article" date="2019" name="Int. J. Syst. Evol. Microbiol.">
        <title>The Global Catalogue of Microorganisms (GCM) 10K type strain sequencing project: providing services to taxonomists for standard genome sequencing and annotation.</title>
        <authorList>
            <consortium name="The Broad Institute Genomics Platform"/>
            <consortium name="The Broad Institute Genome Sequencing Center for Infectious Disease"/>
            <person name="Wu L."/>
            <person name="Ma J."/>
        </authorList>
    </citation>
    <scope>NUCLEOTIDE SEQUENCE [LARGE SCALE GENOMIC DNA]</scope>
    <source>
        <strain evidence="4">ICMP 19430</strain>
    </source>
</reference>
<dbReference type="Proteomes" id="UP001596509">
    <property type="component" value="Unassembled WGS sequence"/>
</dbReference>
<dbReference type="RefSeq" id="WP_381039523.1">
    <property type="nucleotide sequence ID" value="NZ_JBHTCK010000004.1"/>
</dbReference>
<keyword evidence="4" id="KW-1185">Reference proteome</keyword>
<feature type="compositionally biased region" description="Basic residues" evidence="1">
    <location>
        <begin position="141"/>
        <end position="151"/>
    </location>
</feature>
<dbReference type="Pfam" id="PF13340">
    <property type="entry name" value="DUF4096"/>
    <property type="match status" value="1"/>
</dbReference>
<feature type="region of interest" description="Disordered" evidence="1">
    <location>
        <begin position="129"/>
        <end position="151"/>
    </location>
</feature>
<proteinExistence type="predicted"/>
<evidence type="ECO:0000259" key="2">
    <source>
        <dbReference type="Pfam" id="PF13340"/>
    </source>
</evidence>
<evidence type="ECO:0000313" key="4">
    <source>
        <dbReference type="Proteomes" id="UP001596509"/>
    </source>
</evidence>
<feature type="region of interest" description="Disordered" evidence="1">
    <location>
        <begin position="1"/>
        <end position="28"/>
    </location>
</feature>
<name>A0ABW2MDQ2_9ACTN</name>
<evidence type="ECO:0000256" key="1">
    <source>
        <dbReference type="SAM" id="MobiDB-lite"/>
    </source>
</evidence>
<protein>
    <submittedName>
        <fullName evidence="3">Transposase</fullName>
    </submittedName>
</protein>
<evidence type="ECO:0000313" key="3">
    <source>
        <dbReference type="EMBL" id="MFC7351998.1"/>
    </source>
</evidence>